<gene>
    <name evidence="1" type="ORF">NE536_13170</name>
</gene>
<comment type="caution">
    <text evidence="1">The sequence shown here is derived from an EMBL/GenBank/DDBJ whole genome shotgun (WGS) entry which is preliminary data.</text>
</comment>
<dbReference type="RefSeq" id="WP_261272971.1">
    <property type="nucleotide sequence ID" value="NZ_JAMTCC010000021.1"/>
</dbReference>
<accession>A0A9X3AUB6</accession>
<keyword evidence="2" id="KW-1185">Reference proteome</keyword>
<dbReference type="Proteomes" id="UP001155604">
    <property type="component" value="Unassembled WGS sequence"/>
</dbReference>
<dbReference type="SUPFAM" id="SSF117396">
    <property type="entry name" value="TM1631-like"/>
    <property type="match status" value="1"/>
</dbReference>
<dbReference type="InterPro" id="IPR002763">
    <property type="entry name" value="DUF72"/>
</dbReference>
<evidence type="ECO:0000313" key="2">
    <source>
        <dbReference type="Proteomes" id="UP001155604"/>
    </source>
</evidence>
<dbReference type="EMBL" id="JAMTCC010000021">
    <property type="protein sequence ID" value="MCT7946307.1"/>
    <property type="molecule type" value="Genomic_DNA"/>
</dbReference>
<dbReference type="PANTHER" id="PTHR30348">
    <property type="entry name" value="UNCHARACTERIZED PROTEIN YECE"/>
    <property type="match status" value="1"/>
</dbReference>
<sequence length="317" mass="35910">MDELRSGLNKPSHFRLGLAMWSHSNWQESVYGHGIKQAERLARYATIFNTVEGNTSFYATAAQQTVMNWHSATPDDFRFTFKLPQTITHQKLLQYCGQELKDFFQVMAPLIDKTGIWKIQLPAHFGPENLPVLAQFLNQVPQGLTYGVEVRHAAFFAKGEAERALNRLLIDKKVNRIIMDSRPLFALPPSDAAIIDAHKKKPRVPVHAIATANHPVVRFIGQADDAVARLAQQGASALPKDNDAFFDNWLAQLPQWLTEGREPYLFIHTPDNETAPELAIRLYQKLRSQIATHIQLAEINLLEKKPEETSPQMGLSW</sequence>
<dbReference type="InterPro" id="IPR036520">
    <property type="entry name" value="UPF0759_sf"/>
</dbReference>
<name>A0A9X3AUB6_9GAMM</name>
<dbReference type="Gene3D" id="3.20.20.410">
    <property type="entry name" value="Protein of unknown function UPF0759"/>
    <property type="match status" value="1"/>
</dbReference>
<dbReference type="AlphaFoldDB" id="A0A9X3AUB6"/>
<organism evidence="1 2">
    <name type="scientific">Shewanella septentrionalis</name>
    <dbReference type="NCBI Taxonomy" id="2952223"/>
    <lineage>
        <taxon>Bacteria</taxon>
        <taxon>Pseudomonadati</taxon>
        <taxon>Pseudomonadota</taxon>
        <taxon>Gammaproteobacteria</taxon>
        <taxon>Alteromonadales</taxon>
        <taxon>Shewanellaceae</taxon>
        <taxon>Shewanella</taxon>
    </lineage>
</organism>
<dbReference type="Pfam" id="PF01904">
    <property type="entry name" value="DUF72"/>
    <property type="match status" value="1"/>
</dbReference>
<evidence type="ECO:0000313" key="1">
    <source>
        <dbReference type="EMBL" id="MCT7946307.1"/>
    </source>
</evidence>
<reference evidence="1" key="1">
    <citation type="journal article" date="2023" name="Int. J. Syst. Evol. Microbiol.">
        <title>&lt;i&gt;Shewanella septentrionalis&lt;/i&gt; sp. nov. and &lt;i&gt;Shewanella holmiensis&lt;/i&gt; sp. nov., isolated from Baltic Sea water and sediments.</title>
        <authorList>
            <person name="Martin-Rodriguez A.J."/>
            <person name="Thorell K."/>
            <person name="Joffre E."/>
            <person name="Jensie-Markopoulos S."/>
            <person name="Moore E.R.B."/>
            <person name="Sjoling A."/>
        </authorList>
    </citation>
    <scope>NUCLEOTIDE SEQUENCE</scope>
    <source>
        <strain evidence="1">SP1W3</strain>
    </source>
</reference>
<protein>
    <submittedName>
        <fullName evidence="1">DUF72 domain-containing protein</fullName>
    </submittedName>
</protein>
<dbReference type="PANTHER" id="PTHR30348:SF9">
    <property type="entry name" value="UPF0759 PROTEIN YECE"/>
    <property type="match status" value="1"/>
</dbReference>
<proteinExistence type="predicted"/>